<proteinExistence type="predicted"/>
<keyword evidence="2" id="KW-1133">Transmembrane helix</keyword>
<evidence type="ECO:0000256" key="1">
    <source>
        <dbReference type="SAM" id="Coils"/>
    </source>
</evidence>
<evidence type="ECO:0000313" key="3">
    <source>
        <dbReference type="EMBL" id="UTJ05238.1"/>
    </source>
</evidence>
<keyword evidence="4" id="KW-1185">Reference proteome</keyword>
<keyword evidence="1" id="KW-0175">Coiled coil</keyword>
<keyword evidence="2" id="KW-0472">Membrane</keyword>
<reference evidence="3" key="1">
    <citation type="submission" date="2022-07" db="EMBL/GenBank/DDBJ databases">
        <title>Arcobacter roscoffensis sp. nov., a marine bacterium isolated from coastal seawater collected from Roscoff, France.</title>
        <authorList>
            <person name="Pascual J."/>
            <person name="Lepeaux C."/>
            <person name="Methner A."/>
            <person name="Overmann J."/>
        </authorList>
    </citation>
    <scope>NUCLEOTIDE SEQUENCE</scope>
    <source>
        <strain evidence="3">ARW1-2F2</strain>
    </source>
</reference>
<keyword evidence="2" id="KW-0812">Transmembrane</keyword>
<feature type="transmembrane region" description="Helical" evidence="2">
    <location>
        <begin position="144"/>
        <end position="165"/>
    </location>
</feature>
<protein>
    <submittedName>
        <fullName evidence="3">Uncharacterized protein</fullName>
    </submittedName>
</protein>
<gene>
    <name evidence="3" type="ORF">NJU99_08125</name>
</gene>
<dbReference type="Proteomes" id="UP001060012">
    <property type="component" value="Chromosome"/>
</dbReference>
<sequence>MNTVLKFIKNSLLEILDKKVIFSSLILFFTILMLNVFDTNIQTFDCTINETYYDNSYICVVDYHLNNISGILSVLDPKDTTEIDEIFLILLFYIIGEIIIVLNKSLTFAFNERIVTKGIFEISPYLLSILIGACISFPFLVTNFIATIVILVILFIYFINMIFVISGSKDKYVKLIVLHYENQIKELEKKNRKEELEKELEELKENENQDK</sequence>
<dbReference type="RefSeq" id="WP_254575419.1">
    <property type="nucleotide sequence ID" value="NZ_CP100595.1"/>
</dbReference>
<evidence type="ECO:0000313" key="4">
    <source>
        <dbReference type="Proteomes" id="UP001060012"/>
    </source>
</evidence>
<feature type="transmembrane region" description="Helical" evidence="2">
    <location>
        <begin position="86"/>
        <end position="106"/>
    </location>
</feature>
<accession>A0ABY5E2H2</accession>
<feature type="coiled-coil region" evidence="1">
    <location>
        <begin position="177"/>
        <end position="210"/>
    </location>
</feature>
<feature type="transmembrane region" description="Helical" evidence="2">
    <location>
        <begin position="118"/>
        <end position="138"/>
    </location>
</feature>
<evidence type="ECO:0000256" key="2">
    <source>
        <dbReference type="SAM" id="Phobius"/>
    </source>
</evidence>
<organism evidence="3 4">
    <name type="scientific">Arcobacter roscoffensis</name>
    <dbReference type="NCBI Taxonomy" id="2961520"/>
    <lineage>
        <taxon>Bacteria</taxon>
        <taxon>Pseudomonadati</taxon>
        <taxon>Campylobacterota</taxon>
        <taxon>Epsilonproteobacteria</taxon>
        <taxon>Campylobacterales</taxon>
        <taxon>Arcobacteraceae</taxon>
        <taxon>Arcobacter</taxon>
    </lineage>
</organism>
<name>A0ABY5E2H2_9BACT</name>
<dbReference type="EMBL" id="CP100595">
    <property type="protein sequence ID" value="UTJ05238.1"/>
    <property type="molecule type" value="Genomic_DNA"/>
</dbReference>
<feature type="transmembrane region" description="Helical" evidence="2">
    <location>
        <begin position="20"/>
        <end position="37"/>
    </location>
</feature>